<dbReference type="InterPro" id="IPR054195">
    <property type="entry name" value="DUF6900"/>
</dbReference>
<sequence length="164" mass="18194">MSITTQGVLTPWGRCPLNFCFFREYLMSNEVSELTVEVVEVLGGFWRSQGEPQRLALKALRAEQWRQAAADQWVARQCVVLSSLGDKSLQAIADGVIDLSALMQQMDSRAEEVAGLVANSILHLETLRSRNSDALDFHTLNVEQLRTALVAAYNAGRIDVGSKR</sequence>
<name>A0ABW2QLU7_9BURK</name>
<dbReference type="Pfam" id="PF21841">
    <property type="entry name" value="DUF6900"/>
    <property type="match status" value="1"/>
</dbReference>
<reference evidence="3" key="1">
    <citation type="journal article" date="2019" name="Int. J. Syst. Evol. Microbiol.">
        <title>The Global Catalogue of Microorganisms (GCM) 10K type strain sequencing project: providing services to taxonomists for standard genome sequencing and annotation.</title>
        <authorList>
            <consortium name="The Broad Institute Genomics Platform"/>
            <consortium name="The Broad Institute Genome Sequencing Center for Infectious Disease"/>
            <person name="Wu L."/>
            <person name="Ma J."/>
        </authorList>
    </citation>
    <scope>NUCLEOTIDE SEQUENCE [LARGE SCALE GENOMIC DNA]</scope>
    <source>
        <strain evidence="3">CGMCC 1.12371</strain>
    </source>
</reference>
<dbReference type="Proteomes" id="UP001596501">
    <property type="component" value="Unassembled WGS sequence"/>
</dbReference>
<keyword evidence="3" id="KW-1185">Reference proteome</keyword>
<proteinExistence type="predicted"/>
<evidence type="ECO:0000313" key="3">
    <source>
        <dbReference type="Proteomes" id="UP001596501"/>
    </source>
</evidence>
<gene>
    <name evidence="2" type="ORF">ACFQPB_16180</name>
</gene>
<dbReference type="EMBL" id="JBHTCA010000014">
    <property type="protein sequence ID" value="MFC7410404.1"/>
    <property type="molecule type" value="Genomic_DNA"/>
</dbReference>
<evidence type="ECO:0000313" key="2">
    <source>
        <dbReference type="EMBL" id="MFC7410404.1"/>
    </source>
</evidence>
<evidence type="ECO:0000259" key="1">
    <source>
        <dbReference type="Pfam" id="PF21841"/>
    </source>
</evidence>
<dbReference type="RefSeq" id="WP_382225420.1">
    <property type="nucleotide sequence ID" value="NZ_JBHTCA010000014.1"/>
</dbReference>
<comment type="caution">
    <text evidence="2">The sequence shown here is derived from an EMBL/GenBank/DDBJ whole genome shotgun (WGS) entry which is preliminary data.</text>
</comment>
<feature type="domain" description="DUF6900" evidence="1">
    <location>
        <begin position="117"/>
        <end position="157"/>
    </location>
</feature>
<protein>
    <submittedName>
        <fullName evidence="2">DUF6900 domain-containing protein</fullName>
    </submittedName>
</protein>
<accession>A0ABW2QLU7</accession>
<organism evidence="2 3">
    <name type="scientific">Hydrogenophaga atypica</name>
    <dbReference type="NCBI Taxonomy" id="249409"/>
    <lineage>
        <taxon>Bacteria</taxon>
        <taxon>Pseudomonadati</taxon>
        <taxon>Pseudomonadota</taxon>
        <taxon>Betaproteobacteria</taxon>
        <taxon>Burkholderiales</taxon>
        <taxon>Comamonadaceae</taxon>
        <taxon>Hydrogenophaga</taxon>
    </lineage>
</organism>